<dbReference type="Pfam" id="PF05036">
    <property type="entry name" value="SPOR"/>
    <property type="match status" value="1"/>
</dbReference>
<dbReference type="InterPro" id="IPR036680">
    <property type="entry name" value="SPOR-like_sf"/>
</dbReference>
<feature type="compositionally biased region" description="Low complexity" evidence="1">
    <location>
        <begin position="315"/>
        <end position="361"/>
    </location>
</feature>
<feature type="compositionally biased region" description="Basic and acidic residues" evidence="1">
    <location>
        <begin position="81"/>
        <end position="92"/>
    </location>
</feature>
<gene>
    <name evidence="4" type="ORF">FEZ63_01060</name>
</gene>
<keyword evidence="2" id="KW-1133">Transmembrane helix</keyword>
<protein>
    <submittedName>
        <fullName evidence="4">SPOR domain-containing protein</fullName>
    </submittedName>
</protein>
<dbReference type="InterPro" id="IPR007730">
    <property type="entry name" value="SPOR-like_dom"/>
</dbReference>
<dbReference type="EMBL" id="VCMV01000002">
    <property type="protein sequence ID" value="KAB0269520.1"/>
    <property type="molecule type" value="Genomic_DNA"/>
</dbReference>
<keyword evidence="2" id="KW-0812">Transmembrane</keyword>
<feature type="compositionally biased region" description="Low complexity" evidence="1">
    <location>
        <begin position="21"/>
        <end position="33"/>
    </location>
</feature>
<dbReference type="OrthoDB" id="7338235at2"/>
<evidence type="ECO:0000313" key="5">
    <source>
        <dbReference type="Proteomes" id="UP000325684"/>
    </source>
</evidence>
<name>A0A5N3PIG5_9HYPH</name>
<dbReference type="GO" id="GO:0042834">
    <property type="term" value="F:peptidoglycan binding"/>
    <property type="evidence" value="ECO:0007669"/>
    <property type="project" value="InterPro"/>
</dbReference>
<sequence>MSGTQKPHFAVDLNEIERQLAQAQSAAPTPSSSGGRHDPLADLARIGGQDDPFEALLANEPPRGRAPQQERRDPLFAVRGEAARDPYARRASDPAPFDFEDEPHQGVQHAGQSYGYQQPAAAEPAHDQHAYDQGGYSQDYYGNGDQAAHYDEAAYQPPPRGRSRKAVLALGAVLGVVLIGSAGAFMFSGGSAAITGGEPPLITASNEPIKVAPQNPGGVEIPNQNKQIYERAQSGATKVVSNSEQPVDVKQAVRMNGVADATGSAGPAPHATNGLNLGEPRKVRTISIKPDGTLARPEPETKVAAVAAPPAMTLPAASQPAPAPAPAAVAPAPAPKPAAATPAAATPAAKPAPVAAAETPAPAAAPQRVASIQPTAPAATAPAEAALGGFSVQLAVRGSEKDAQLAFAQFQKKYAELADQSPIIRKAEVNGNTIFRVRAGPMSRDDASQLCSAVQGQGGQCFVAKN</sequence>
<keyword evidence="2" id="KW-0472">Membrane</keyword>
<dbReference type="PROSITE" id="PS51724">
    <property type="entry name" value="SPOR"/>
    <property type="match status" value="1"/>
</dbReference>
<dbReference type="Gene3D" id="3.30.70.1070">
    <property type="entry name" value="Sporulation related repeat"/>
    <property type="match status" value="1"/>
</dbReference>
<organism evidence="4 5">
    <name type="scientific">Microvirga brassicacearum</name>
    <dbReference type="NCBI Taxonomy" id="2580413"/>
    <lineage>
        <taxon>Bacteria</taxon>
        <taxon>Pseudomonadati</taxon>
        <taxon>Pseudomonadota</taxon>
        <taxon>Alphaproteobacteria</taxon>
        <taxon>Hyphomicrobiales</taxon>
        <taxon>Methylobacteriaceae</taxon>
        <taxon>Microvirga</taxon>
    </lineage>
</organism>
<accession>A0A5N3PIG5</accession>
<dbReference type="Proteomes" id="UP000325684">
    <property type="component" value="Unassembled WGS sequence"/>
</dbReference>
<dbReference type="RefSeq" id="WP_150941785.1">
    <property type="nucleotide sequence ID" value="NZ_VCMV01000002.1"/>
</dbReference>
<feature type="region of interest" description="Disordered" evidence="1">
    <location>
        <begin position="314"/>
        <end position="361"/>
    </location>
</feature>
<feature type="transmembrane region" description="Helical" evidence="2">
    <location>
        <begin position="166"/>
        <end position="187"/>
    </location>
</feature>
<feature type="region of interest" description="Disordered" evidence="1">
    <location>
        <begin position="1"/>
        <end position="139"/>
    </location>
</feature>
<proteinExistence type="predicted"/>
<evidence type="ECO:0000256" key="2">
    <source>
        <dbReference type="SAM" id="Phobius"/>
    </source>
</evidence>
<reference evidence="4 5" key="1">
    <citation type="journal article" date="2019" name="Microorganisms">
        <title>Genome Insights into the Novel Species Microvirga brassicacearum, a Rapeseed Endophyte with Biotechnological Potential.</title>
        <authorList>
            <person name="Jimenez-Gomez A."/>
            <person name="Saati-Santamaria Z."/>
            <person name="Igual J.M."/>
            <person name="Rivas R."/>
            <person name="Mateos P.F."/>
            <person name="Garcia-Fraile P."/>
        </authorList>
    </citation>
    <scope>NUCLEOTIDE SEQUENCE [LARGE SCALE GENOMIC DNA]</scope>
    <source>
        <strain evidence="4 5">CDVBN77</strain>
    </source>
</reference>
<comment type="caution">
    <text evidence="4">The sequence shown here is derived from an EMBL/GenBank/DDBJ whole genome shotgun (WGS) entry which is preliminary data.</text>
</comment>
<dbReference type="AlphaFoldDB" id="A0A5N3PIG5"/>
<feature type="domain" description="SPOR" evidence="3">
    <location>
        <begin position="384"/>
        <end position="466"/>
    </location>
</feature>
<evidence type="ECO:0000313" key="4">
    <source>
        <dbReference type="EMBL" id="KAB0269520.1"/>
    </source>
</evidence>
<dbReference type="SUPFAM" id="SSF110997">
    <property type="entry name" value="Sporulation related repeat"/>
    <property type="match status" value="1"/>
</dbReference>
<keyword evidence="5" id="KW-1185">Reference proteome</keyword>
<evidence type="ECO:0000259" key="3">
    <source>
        <dbReference type="PROSITE" id="PS51724"/>
    </source>
</evidence>
<evidence type="ECO:0000256" key="1">
    <source>
        <dbReference type="SAM" id="MobiDB-lite"/>
    </source>
</evidence>